<name>A0ACB0YA04_MELEN</name>
<gene>
    <name evidence="1" type="ORF">MENTE1834_LOCUS9588</name>
</gene>
<proteinExistence type="predicted"/>
<accession>A0ACB0YA04</accession>
<evidence type="ECO:0000313" key="2">
    <source>
        <dbReference type="Proteomes" id="UP001497535"/>
    </source>
</evidence>
<keyword evidence="2" id="KW-1185">Reference proteome</keyword>
<sequence length="129" mass="14682">MNLTSVDDILLNIKSVDANTCEGGAQLFDELEYPPQGRQQNFGHPAYQSGWFQHFDYPTYTHQGGPQHFTQLTTHIEKNEHHFGHTTHIPQRDGSGSNNQSIFKLFGKEIYVGDQGVYSENKMSKNKII</sequence>
<comment type="caution">
    <text evidence="1">The sequence shown here is derived from an EMBL/GenBank/DDBJ whole genome shotgun (WGS) entry which is preliminary data.</text>
</comment>
<organism evidence="1 2">
    <name type="scientific">Meloidogyne enterolobii</name>
    <name type="common">Root-knot nematode worm</name>
    <name type="synonym">Meloidogyne mayaguensis</name>
    <dbReference type="NCBI Taxonomy" id="390850"/>
    <lineage>
        <taxon>Eukaryota</taxon>
        <taxon>Metazoa</taxon>
        <taxon>Ecdysozoa</taxon>
        <taxon>Nematoda</taxon>
        <taxon>Chromadorea</taxon>
        <taxon>Rhabditida</taxon>
        <taxon>Tylenchina</taxon>
        <taxon>Tylenchomorpha</taxon>
        <taxon>Tylenchoidea</taxon>
        <taxon>Meloidogynidae</taxon>
        <taxon>Meloidogyninae</taxon>
        <taxon>Meloidogyne</taxon>
    </lineage>
</organism>
<dbReference type="Proteomes" id="UP001497535">
    <property type="component" value="Unassembled WGS sequence"/>
</dbReference>
<protein>
    <submittedName>
        <fullName evidence="1">Uncharacterized protein</fullName>
    </submittedName>
</protein>
<evidence type="ECO:0000313" key="1">
    <source>
        <dbReference type="EMBL" id="CAK5038263.1"/>
    </source>
</evidence>
<reference evidence="1" key="1">
    <citation type="submission" date="2023-11" db="EMBL/GenBank/DDBJ databases">
        <authorList>
            <person name="Poullet M."/>
        </authorList>
    </citation>
    <scope>NUCLEOTIDE SEQUENCE</scope>
    <source>
        <strain evidence="1">E1834</strain>
    </source>
</reference>
<dbReference type="EMBL" id="CAVMJV010000008">
    <property type="protein sequence ID" value="CAK5038263.1"/>
    <property type="molecule type" value="Genomic_DNA"/>
</dbReference>